<dbReference type="AlphaFoldDB" id="C9LW98"/>
<gene>
    <name evidence="1" type="ORF">SELSPUOL_01752</name>
</gene>
<comment type="caution">
    <text evidence="1">The sequence shown here is derived from an EMBL/GenBank/DDBJ whole genome shotgun (WGS) entry which is preliminary data.</text>
</comment>
<reference evidence="1 2" key="1">
    <citation type="submission" date="2009-09" db="EMBL/GenBank/DDBJ databases">
        <authorList>
            <person name="Weinstock G."/>
            <person name="Sodergren E."/>
            <person name="Clifton S."/>
            <person name="Fulton L."/>
            <person name="Fulton B."/>
            <person name="Courtney L."/>
            <person name="Fronick C."/>
            <person name="Harrison M."/>
            <person name="Strong C."/>
            <person name="Farmer C."/>
            <person name="Delahaunty K."/>
            <person name="Markovic C."/>
            <person name="Hall O."/>
            <person name="Minx P."/>
            <person name="Tomlinson C."/>
            <person name="Mitreva M."/>
            <person name="Nelson J."/>
            <person name="Hou S."/>
            <person name="Wollam A."/>
            <person name="Pepin K.H."/>
            <person name="Johnson M."/>
            <person name="Bhonagiri V."/>
            <person name="Nash W.E."/>
            <person name="Warren W."/>
            <person name="Chinwalla A."/>
            <person name="Mardis E.R."/>
            <person name="Wilson R.K."/>
        </authorList>
    </citation>
    <scope>NUCLEOTIDE SEQUENCE [LARGE SCALE GENOMIC DNA]</scope>
    <source>
        <strain evidence="2">ATCC 35185 / DSM 20758 / VPI D19B-28</strain>
    </source>
</reference>
<proteinExistence type="predicted"/>
<dbReference type="EMBL" id="ACKP02000040">
    <property type="protein sequence ID" value="EEX76901.1"/>
    <property type="molecule type" value="Genomic_DNA"/>
</dbReference>
<accession>C9LW98</accession>
<dbReference type="Proteomes" id="UP000003505">
    <property type="component" value="Unassembled WGS sequence"/>
</dbReference>
<evidence type="ECO:0000313" key="1">
    <source>
        <dbReference type="EMBL" id="EEX76901.1"/>
    </source>
</evidence>
<organism evidence="1 2">
    <name type="scientific">Selenomonas sputigena (strain ATCC 35185 / DSM 20758 / CCUG 44933 / VPI D19B-28)</name>
    <dbReference type="NCBI Taxonomy" id="546271"/>
    <lineage>
        <taxon>Bacteria</taxon>
        <taxon>Bacillati</taxon>
        <taxon>Bacillota</taxon>
        <taxon>Negativicutes</taxon>
        <taxon>Selenomonadales</taxon>
        <taxon>Selenomonadaceae</taxon>
        <taxon>Selenomonas</taxon>
    </lineage>
</organism>
<sequence length="68" mass="7502">MGRGFCHFTAGSPAQICTGFFIGKCTLHGHDVQKRFPASLFTKMTKPPSTAGRLFVVFRIISREAVEI</sequence>
<name>C9LW98_SELS3</name>
<protein>
    <submittedName>
        <fullName evidence="1">Uncharacterized protein</fullName>
    </submittedName>
</protein>
<evidence type="ECO:0000313" key="2">
    <source>
        <dbReference type="Proteomes" id="UP000003505"/>
    </source>
</evidence>